<evidence type="ECO:0000256" key="2">
    <source>
        <dbReference type="SAM" id="SignalP"/>
    </source>
</evidence>
<dbReference type="AlphaFoldDB" id="A0AA36I8J9"/>
<protein>
    <submittedName>
        <fullName evidence="3">Uncharacterized protein</fullName>
    </submittedName>
</protein>
<feature type="region of interest" description="Disordered" evidence="1">
    <location>
        <begin position="48"/>
        <end position="69"/>
    </location>
</feature>
<proteinExistence type="predicted"/>
<organism evidence="3 4">
    <name type="scientific">Effrenium voratum</name>
    <dbReference type="NCBI Taxonomy" id="2562239"/>
    <lineage>
        <taxon>Eukaryota</taxon>
        <taxon>Sar</taxon>
        <taxon>Alveolata</taxon>
        <taxon>Dinophyceae</taxon>
        <taxon>Suessiales</taxon>
        <taxon>Symbiodiniaceae</taxon>
        <taxon>Effrenium</taxon>
    </lineage>
</organism>
<accession>A0AA36I8J9</accession>
<feature type="signal peptide" evidence="2">
    <location>
        <begin position="1"/>
        <end position="18"/>
    </location>
</feature>
<sequence>MLRSLLALAVLANGEVQLEHDDECLAREGEGNCALSAAQLRTARLSEELKPAKEAASHEQKDLKRKPELLRESHMAPPAQHDEHEPGAVALGPEASYSKEELLQLLELHKQRMNSSMNSSWGSSSSSSSSSYAKFASSCYGFTGGTCTFASCNSDRMAVCSSGKCMCPNGCTGADGRCYHTPNMLVSTRFTLTNVYWPSYKMYFQRITTFGQMSTSNMPSFSFMGSDEFDLYRVPGLFNGKALFMIASHKWPTYVLAIRATTGTAFSPFGTYSVELKDTSAPWKPEDIMLQVCSMASRGKPTAIMIGSAGSLKSIWAYVHTGSWGVWGSITDPGRGGQWDANPPLPYGAIPPC</sequence>
<feature type="chain" id="PRO_5041258557" evidence="2">
    <location>
        <begin position="19"/>
        <end position="353"/>
    </location>
</feature>
<evidence type="ECO:0000313" key="4">
    <source>
        <dbReference type="Proteomes" id="UP001178507"/>
    </source>
</evidence>
<name>A0AA36I8J9_9DINO</name>
<keyword evidence="2" id="KW-0732">Signal</keyword>
<keyword evidence="4" id="KW-1185">Reference proteome</keyword>
<gene>
    <name evidence="3" type="ORF">EVOR1521_LOCUS10301</name>
</gene>
<reference evidence="3" key="1">
    <citation type="submission" date="2023-08" db="EMBL/GenBank/DDBJ databases">
        <authorList>
            <person name="Chen Y."/>
            <person name="Shah S."/>
            <person name="Dougan E. K."/>
            <person name="Thang M."/>
            <person name="Chan C."/>
        </authorList>
    </citation>
    <scope>NUCLEOTIDE SEQUENCE</scope>
</reference>
<evidence type="ECO:0000256" key="1">
    <source>
        <dbReference type="SAM" id="MobiDB-lite"/>
    </source>
</evidence>
<comment type="caution">
    <text evidence="3">The sequence shown here is derived from an EMBL/GenBank/DDBJ whole genome shotgun (WGS) entry which is preliminary data.</text>
</comment>
<dbReference type="Proteomes" id="UP001178507">
    <property type="component" value="Unassembled WGS sequence"/>
</dbReference>
<evidence type="ECO:0000313" key="3">
    <source>
        <dbReference type="EMBL" id="CAJ1383091.1"/>
    </source>
</evidence>
<dbReference type="EMBL" id="CAUJNA010000980">
    <property type="protein sequence ID" value="CAJ1383091.1"/>
    <property type="molecule type" value="Genomic_DNA"/>
</dbReference>